<organism evidence="2 3">
    <name type="scientific">Clostridioides difficile (strain CD196)</name>
    <name type="common">Peptoclostridium difficile</name>
    <dbReference type="NCBI Taxonomy" id="645462"/>
    <lineage>
        <taxon>Bacteria</taxon>
        <taxon>Bacillati</taxon>
        <taxon>Bacillota</taxon>
        <taxon>Clostridia</taxon>
        <taxon>Peptostreptococcales</taxon>
        <taxon>Peptostreptococcaceae</taxon>
        <taxon>Clostridioides</taxon>
    </lineage>
</organism>
<evidence type="ECO:0000259" key="1">
    <source>
        <dbReference type="Pfam" id="PF09983"/>
    </source>
</evidence>
<evidence type="ECO:0000313" key="2">
    <source>
        <dbReference type="EMBL" id="CBA65902.1"/>
    </source>
</evidence>
<proteinExistence type="predicted"/>
<dbReference type="RefSeq" id="WP_009891516.1">
    <property type="nucleotide sequence ID" value="NC_013315.1"/>
</dbReference>
<name>A0A0H3NFG8_CLODC</name>
<dbReference type="Pfam" id="PF09983">
    <property type="entry name" value="JetD_C"/>
    <property type="match status" value="1"/>
</dbReference>
<dbReference type="EMBL" id="FN538970">
    <property type="protein sequence ID" value="CBA65902.1"/>
    <property type="molecule type" value="Genomic_DNA"/>
</dbReference>
<feature type="domain" description="Wadjet protein JetD C-terminal" evidence="1">
    <location>
        <begin position="157"/>
        <end position="328"/>
    </location>
</feature>
<evidence type="ECO:0000313" key="3">
    <source>
        <dbReference type="Proteomes" id="UP000002068"/>
    </source>
</evidence>
<dbReference type="Proteomes" id="UP000002068">
    <property type="component" value="Chromosome"/>
</dbReference>
<dbReference type="KEGG" id="cdc:CD196_2942"/>
<dbReference type="AlphaFoldDB" id="A0A0H3NFG8"/>
<reference evidence="2 3" key="1">
    <citation type="journal article" date="2009" name="Genome Biol.">
        <title>Comparative genome and phenotypic analysis of Clostridium difficile 027 strains provides insight into the evolution of a hypervirulent bacterium.</title>
        <authorList>
            <person name="Stabler R.A."/>
            <person name="He M."/>
            <person name="Dawson L."/>
            <person name="Martin M."/>
            <person name="Valiente E."/>
            <person name="Corton C."/>
            <person name="Lawley T.D."/>
            <person name="Sebaihia M."/>
            <person name="Quail M.A."/>
            <person name="Rose G."/>
            <person name="Gerding D.N."/>
            <person name="Gibert M."/>
            <person name="Popoff M.R."/>
            <person name="Parkhill J."/>
            <person name="Dougan G."/>
            <person name="Wren B.W."/>
        </authorList>
    </citation>
    <scope>NUCLEOTIDE SEQUENCE [LARGE SCALE GENOMIC DNA]</scope>
    <source>
        <strain evidence="2 3">CD196</strain>
    </source>
</reference>
<protein>
    <recommendedName>
        <fullName evidence="1">Wadjet protein JetD C-terminal domain-containing protein</fullName>
    </recommendedName>
</protein>
<gene>
    <name evidence="2" type="ordered locus">CD196_2942</name>
</gene>
<dbReference type="InterPro" id="IPR024534">
    <property type="entry name" value="JetD_C"/>
</dbReference>
<sequence>MITKIKKTYIYLKEIQKIYKINEHKELVHIIKKLINDNKIKPIKTSDLTPQHEQLYTKYRIIKQETEEDKKILEEINYKICDKLSIDYYRKNLVHYKNNRVAIMDLNSYLIKKSDNLSKKISINERSYEIFKDEKFISSKVGKEVLKNLKIDLIKDLNVYKTPEPFIYLSINRISPQKILIIENKDTYITITKMLLEGKEILKNKIDTVIYGEGKKIINSIKGLKEDITIEYLTNKENEFLYWGDIDKTGLSIYTSLKDTNEINNIRLFEVAYEHMIDKTKENTLRNIPKNQKDNFECGLENINNLNLKESIKNILVQGKYIPQEALNRFDLEEYN</sequence>
<dbReference type="HOGENOM" id="CLU_065541_0_0_9"/>
<accession>A0A0H3NFG8</accession>